<dbReference type="PANTHER" id="PTHR30481">
    <property type="entry name" value="DNA ADENINE METHYLASE"/>
    <property type="match status" value="1"/>
</dbReference>
<dbReference type="OrthoDB" id="9805629at2"/>
<dbReference type="GO" id="GO:0009307">
    <property type="term" value="P:DNA restriction-modification system"/>
    <property type="evidence" value="ECO:0007669"/>
    <property type="project" value="InterPro"/>
</dbReference>
<comment type="similarity">
    <text evidence="1 8">Belongs to the N(4)/N(6)-methyltransferase family.</text>
</comment>
<dbReference type="EMBL" id="FWWY01000001">
    <property type="protein sequence ID" value="SMC04689.1"/>
    <property type="molecule type" value="Genomic_DNA"/>
</dbReference>
<comment type="catalytic activity">
    <reaction evidence="6 8">
        <text>a 2'-deoxyadenosine in DNA + S-adenosyl-L-methionine = an N(6)-methyl-2'-deoxyadenosine in DNA + S-adenosyl-L-homocysteine + H(+)</text>
        <dbReference type="Rhea" id="RHEA:15197"/>
        <dbReference type="Rhea" id="RHEA-COMP:12418"/>
        <dbReference type="Rhea" id="RHEA-COMP:12419"/>
        <dbReference type="ChEBI" id="CHEBI:15378"/>
        <dbReference type="ChEBI" id="CHEBI:57856"/>
        <dbReference type="ChEBI" id="CHEBI:59789"/>
        <dbReference type="ChEBI" id="CHEBI:90615"/>
        <dbReference type="ChEBI" id="CHEBI:90616"/>
        <dbReference type="EC" id="2.1.1.72"/>
    </reaction>
</comment>
<keyword evidence="3 8" id="KW-0489">Methyltransferase</keyword>
<dbReference type="GO" id="GO:0009007">
    <property type="term" value="F:site-specific DNA-methyltransferase (adenine-specific) activity"/>
    <property type="evidence" value="ECO:0007669"/>
    <property type="project" value="UniProtKB-UniRule"/>
</dbReference>
<dbReference type="InterPro" id="IPR023095">
    <property type="entry name" value="Ade_MeTrfase_dom_2"/>
</dbReference>
<dbReference type="Proteomes" id="UP000192660">
    <property type="component" value="Unassembled WGS sequence"/>
</dbReference>
<dbReference type="InterPro" id="IPR012263">
    <property type="entry name" value="M_m6A_EcoRV"/>
</dbReference>
<dbReference type="RefSeq" id="WP_084661314.1">
    <property type="nucleotide sequence ID" value="NZ_FWWY01000001.1"/>
</dbReference>
<protein>
    <recommendedName>
        <fullName evidence="2 8">Site-specific DNA-methyltransferase (adenine-specific)</fullName>
        <ecNumber evidence="2 8">2.1.1.72</ecNumber>
    </recommendedName>
</protein>
<dbReference type="GO" id="GO:0006298">
    <property type="term" value="P:mismatch repair"/>
    <property type="evidence" value="ECO:0007669"/>
    <property type="project" value="TreeGrafter"/>
</dbReference>
<keyword evidence="5 8" id="KW-0949">S-adenosyl-L-methionine</keyword>
<evidence type="ECO:0000256" key="5">
    <source>
        <dbReference type="ARBA" id="ARBA00022691"/>
    </source>
</evidence>
<dbReference type="Pfam" id="PF02086">
    <property type="entry name" value="MethyltransfD12"/>
    <property type="match status" value="1"/>
</dbReference>
<evidence type="ECO:0000256" key="2">
    <source>
        <dbReference type="ARBA" id="ARBA00011900"/>
    </source>
</evidence>
<dbReference type="AlphaFoldDB" id="A0A1W1WEU1"/>
<evidence type="ECO:0000256" key="8">
    <source>
        <dbReference type="RuleBase" id="RU361257"/>
    </source>
</evidence>
<dbReference type="SUPFAM" id="SSF53335">
    <property type="entry name" value="S-adenosyl-L-methionine-dependent methyltransferases"/>
    <property type="match status" value="1"/>
</dbReference>
<evidence type="ECO:0000256" key="4">
    <source>
        <dbReference type="ARBA" id="ARBA00022679"/>
    </source>
</evidence>
<feature type="binding site" evidence="7">
    <location>
        <position position="7"/>
    </location>
    <ligand>
        <name>S-adenosyl-L-methionine</name>
        <dbReference type="ChEBI" id="CHEBI:59789"/>
    </ligand>
</feature>
<dbReference type="PANTHER" id="PTHR30481:SF3">
    <property type="entry name" value="DNA ADENINE METHYLASE"/>
    <property type="match status" value="1"/>
</dbReference>
<feature type="binding site" evidence="7">
    <location>
        <position position="11"/>
    </location>
    <ligand>
        <name>S-adenosyl-L-methionine</name>
        <dbReference type="ChEBI" id="CHEBI:59789"/>
    </ligand>
</feature>
<sequence>MKPFLKWAGGKYRLLNRIRERLPRGTRLIEPFVGSAAVWLNTDYPRALLADNNRDLIQLYQTLQKYGAAFIEYCRSYFVPENNVAERYYALRQRFNSTEDPWEKSALFLYLNRHGYNGLCRYNGTGAFNVPFGRYRQPYFPEEEMYYFAEKAKTAEFVWEDFRAVMSSAKAGDVIYCDPPYVPLSSTANFTGYSAGGFDWRDQKDLAMWAENLAKQGIPVLISNHATDFTENIYVHRGALLDYFDVQRFISCDGNHRQVAHELLALFAESKE</sequence>
<keyword evidence="10" id="KW-1185">Reference proteome</keyword>
<dbReference type="InterPro" id="IPR002052">
    <property type="entry name" value="DNA_methylase_N6_adenine_CS"/>
</dbReference>
<dbReference type="InterPro" id="IPR029063">
    <property type="entry name" value="SAM-dependent_MTases_sf"/>
</dbReference>
<evidence type="ECO:0000256" key="1">
    <source>
        <dbReference type="ARBA" id="ARBA00006594"/>
    </source>
</evidence>
<evidence type="ECO:0000313" key="9">
    <source>
        <dbReference type="EMBL" id="SMC04689.1"/>
    </source>
</evidence>
<dbReference type="Gene3D" id="1.10.1020.10">
    <property type="entry name" value="Adenine-specific Methyltransferase, Domain 2"/>
    <property type="match status" value="1"/>
</dbReference>
<evidence type="ECO:0000313" key="10">
    <source>
        <dbReference type="Proteomes" id="UP000192660"/>
    </source>
</evidence>
<name>A0A1W1WEU1_SULTA</name>
<keyword evidence="4 8" id="KW-0808">Transferase</keyword>
<dbReference type="GO" id="GO:1904047">
    <property type="term" value="F:S-adenosyl-L-methionine binding"/>
    <property type="evidence" value="ECO:0007669"/>
    <property type="project" value="TreeGrafter"/>
</dbReference>
<gene>
    <name evidence="9" type="ORF">SAMN00768000_1787</name>
</gene>
<dbReference type="EC" id="2.1.1.72" evidence="2 8"/>
<evidence type="ECO:0000256" key="3">
    <source>
        <dbReference type="ARBA" id="ARBA00022603"/>
    </source>
</evidence>
<feature type="binding site" evidence="7">
    <location>
        <position position="178"/>
    </location>
    <ligand>
        <name>S-adenosyl-L-methionine</name>
        <dbReference type="ChEBI" id="CHEBI:59789"/>
    </ligand>
</feature>
<dbReference type="PROSITE" id="PS00092">
    <property type="entry name" value="N6_MTASE"/>
    <property type="match status" value="1"/>
</dbReference>
<dbReference type="InterPro" id="IPR012327">
    <property type="entry name" value="MeTrfase_D12"/>
</dbReference>
<accession>A0A1W1WEU1</accession>
<organism evidence="9 10">
    <name type="scientific">Sulfobacillus thermosulfidooxidans (strain DSM 9293 / VKM B-1269 / AT-1)</name>
    <dbReference type="NCBI Taxonomy" id="929705"/>
    <lineage>
        <taxon>Bacteria</taxon>
        <taxon>Bacillati</taxon>
        <taxon>Bacillota</taxon>
        <taxon>Clostridia</taxon>
        <taxon>Eubacteriales</taxon>
        <taxon>Clostridiales Family XVII. Incertae Sedis</taxon>
        <taxon>Sulfobacillus</taxon>
    </lineage>
</organism>
<evidence type="ECO:0000256" key="6">
    <source>
        <dbReference type="ARBA" id="ARBA00047942"/>
    </source>
</evidence>
<evidence type="ECO:0000256" key="7">
    <source>
        <dbReference type="PIRSR" id="PIRSR000398-1"/>
    </source>
</evidence>
<dbReference type="Gene3D" id="3.40.50.150">
    <property type="entry name" value="Vaccinia Virus protein VP39"/>
    <property type="match status" value="1"/>
</dbReference>
<dbReference type="GO" id="GO:0032259">
    <property type="term" value="P:methylation"/>
    <property type="evidence" value="ECO:0007669"/>
    <property type="project" value="UniProtKB-KW"/>
</dbReference>
<dbReference type="NCBIfam" id="TIGR00571">
    <property type="entry name" value="dam"/>
    <property type="match status" value="1"/>
</dbReference>
<proteinExistence type="inferred from homology"/>
<dbReference type="PIRSF" id="PIRSF000398">
    <property type="entry name" value="M_m6A_EcoRV"/>
    <property type="match status" value="1"/>
</dbReference>
<dbReference type="PRINTS" id="PR00505">
    <property type="entry name" value="D12N6MTFRASE"/>
</dbReference>
<feature type="binding site" evidence="7">
    <location>
        <position position="51"/>
    </location>
    <ligand>
        <name>S-adenosyl-L-methionine</name>
        <dbReference type="ChEBI" id="CHEBI:59789"/>
    </ligand>
</feature>
<dbReference type="STRING" id="28034.BFX07_00495"/>
<reference evidence="10" key="1">
    <citation type="submission" date="2017-04" db="EMBL/GenBank/DDBJ databases">
        <authorList>
            <person name="Varghese N."/>
            <person name="Submissions S."/>
        </authorList>
    </citation>
    <scope>NUCLEOTIDE SEQUENCE [LARGE SCALE GENOMIC DNA]</scope>
    <source>
        <strain evidence="10">DSM 9293</strain>
    </source>
</reference>
<dbReference type="GO" id="GO:0043565">
    <property type="term" value="F:sequence-specific DNA binding"/>
    <property type="evidence" value="ECO:0007669"/>
    <property type="project" value="TreeGrafter"/>
</dbReference>